<proteinExistence type="predicted"/>
<dbReference type="PANTHER" id="PTHR12242">
    <property type="entry name" value="OS02G0130600 PROTEIN-RELATED"/>
    <property type="match status" value="1"/>
</dbReference>
<dbReference type="EMBL" id="CAJPWZ010002185">
    <property type="protein sequence ID" value="CAG2232488.1"/>
    <property type="molecule type" value="Genomic_DNA"/>
</dbReference>
<keyword evidence="1" id="KW-0472">Membrane</keyword>
<feature type="transmembrane region" description="Helical" evidence="1">
    <location>
        <begin position="203"/>
        <end position="223"/>
    </location>
</feature>
<protein>
    <recommendedName>
        <fullName evidence="4">Protein rolling stone</fullName>
    </recommendedName>
</protein>
<reference evidence="2" key="1">
    <citation type="submission" date="2021-03" db="EMBL/GenBank/DDBJ databases">
        <authorList>
            <person name="Bekaert M."/>
        </authorList>
    </citation>
    <scope>NUCLEOTIDE SEQUENCE</scope>
</reference>
<name>A0A8S3TUQ9_MYTED</name>
<dbReference type="Pfam" id="PF21534">
    <property type="entry name" value="Rost"/>
    <property type="match status" value="1"/>
</dbReference>
<dbReference type="InterPro" id="IPR049352">
    <property type="entry name" value="Rost"/>
</dbReference>
<keyword evidence="3" id="KW-1185">Reference proteome</keyword>
<feature type="transmembrane region" description="Helical" evidence="1">
    <location>
        <begin position="23"/>
        <end position="49"/>
    </location>
</feature>
<evidence type="ECO:0008006" key="4">
    <source>
        <dbReference type="Google" id="ProtNLM"/>
    </source>
</evidence>
<evidence type="ECO:0000313" key="3">
    <source>
        <dbReference type="Proteomes" id="UP000683360"/>
    </source>
</evidence>
<comment type="caution">
    <text evidence="2">The sequence shown here is derived from an EMBL/GenBank/DDBJ whole genome shotgun (WGS) entry which is preliminary data.</text>
</comment>
<feature type="transmembrane region" description="Helical" evidence="1">
    <location>
        <begin position="161"/>
        <end position="183"/>
    </location>
</feature>
<evidence type="ECO:0000313" key="2">
    <source>
        <dbReference type="EMBL" id="CAG2232488.1"/>
    </source>
</evidence>
<accession>A0A8S3TUQ9</accession>
<sequence>MAAYALGAIMTVYVMSVGEKHLVLVYLTIWTFTLLTIHLWIATVITIFYRPTMNKSGDKMQGVTNPDFLPSSVESTLSQTADLNRSNIGEDQRCIPWFLKLSWLLGDVVLSFEIVVSIIYFVFLFPDKENRGALINDMNMHAMNTVFVLIDFCISARPVYLLHVIYPIIYGTIYAIFSVIYWTQDHVNNVLYSVLDWNSPGNAVGLIVILAVVILPLFQLIFFGMHRLKLRIYCHLYKTIYV</sequence>
<dbReference type="GO" id="GO:0016020">
    <property type="term" value="C:membrane"/>
    <property type="evidence" value="ECO:0007669"/>
    <property type="project" value="TreeGrafter"/>
</dbReference>
<dbReference type="PANTHER" id="PTHR12242:SF1">
    <property type="entry name" value="MYND-TYPE DOMAIN-CONTAINING PROTEIN"/>
    <property type="match status" value="1"/>
</dbReference>
<gene>
    <name evidence="2" type="ORF">MEDL_45203</name>
</gene>
<keyword evidence="1" id="KW-1133">Transmembrane helix</keyword>
<organism evidence="2 3">
    <name type="scientific">Mytilus edulis</name>
    <name type="common">Blue mussel</name>
    <dbReference type="NCBI Taxonomy" id="6550"/>
    <lineage>
        <taxon>Eukaryota</taxon>
        <taxon>Metazoa</taxon>
        <taxon>Spiralia</taxon>
        <taxon>Lophotrochozoa</taxon>
        <taxon>Mollusca</taxon>
        <taxon>Bivalvia</taxon>
        <taxon>Autobranchia</taxon>
        <taxon>Pteriomorphia</taxon>
        <taxon>Mytilida</taxon>
        <taxon>Mytiloidea</taxon>
        <taxon>Mytilidae</taxon>
        <taxon>Mytilinae</taxon>
        <taxon>Mytilus</taxon>
    </lineage>
</organism>
<dbReference type="Proteomes" id="UP000683360">
    <property type="component" value="Unassembled WGS sequence"/>
</dbReference>
<feature type="transmembrane region" description="Helical" evidence="1">
    <location>
        <begin position="103"/>
        <end position="126"/>
    </location>
</feature>
<dbReference type="AlphaFoldDB" id="A0A8S3TUQ9"/>
<dbReference type="OrthoDB" id="419711at2759"/>
<keyword evidence="1" id="KW-0812">Transmembrane</keyword>
<evidence type="ECO:0000256" key="1">
    <source>
        <dbReference type="SAM" id="Phobius"/>
    </source>
</evidence>